<reference evidence="1 2" key="1">
    <citation type="submission" date="2019-03" db="EMBL/GenBank/DDBJ databases">
        <title>Draft genome sequences of novel Actinobacteria.</title>
        <authorList>
            <person name="Sahin N."/>
            <person name="Ay H."/>
            <person name="Saygin H."/>
        </authorList>
    </citation>
    <scope>NUCLEOTIDE SEQUENCE [LARGE SCALE GENOMIC DNA]</scope>
    <source>
        <strain evidence="1 2">JCM 13523</strain>
    </source>
</reference>
<dbReference type="Proteomes" id="UP000295124">
    <property type="component" value="Unassembled WGS sequence"/>
</dbReference>
<dbReference type="EMBL" id="SMKX01000007">
    <property type="protein sequence ID" value="TDD62380.1"/>
    <property type="molecule type" value="Genomic_DNA"/>
</dbReference>
<organism evidence="1 2">
    <name type="scientific">Kribbella antibiotica</name>
    <dbReference type="NCBI Taxonomy" id="190195"/>
    <lineage>
        <taxon>Bacteria</taxon>
        <taxon>Bacillati</taxon>
        <taxon>Actinomycetota</taxon>
        <taxon>Actinomycetes</taxon>
        <taxon>Propionibacteriales</taxon>
        <taxon>Kribbellaceae</taxon>
        <taxon>Kribbella</taxon>
    </lineage>
</organism>
<accession>A0A4R4ZV64</accession>
<keyword evidence="2" id="KW-1185">Reference proteome</keyword>
<proteinExistence type="predicted"/>
<name>A0A4R4ZV64_9ACTN</name>
<evidence type="ECO:0000313" key="1">
    <source>
        <dbReference type="EMBL" id="TDD62380.1"/>
    </source>
</evidence>
<dbReference type="AlphaFoldDB" id="A0A4R4ZV64"/>
<comment type="caution">
    <text evidence="1">The sequence shown here is derived from an EMBL/GenBank/DDBJ whole genome shotgun (WGS) entry which is preliminary data.</text>
</comment>
<sequence>METAVRWVRVWLLACGGLGTDTMVGSYLASDSVVAERYAAAIGRTYAGLRVTIDPPSEWAMPARELPAERLWTLAP</sequence>
<gene>
    <name evidence="1" type="ORF">E1263_04285</name>
</gene>
<protein>
    <submittedName>
        <fullName evidence="1">Uncharacterized protein</fullName>
    </submittedName>
</protein>
<evidence type="ECO:0000313" key="2">
    <source>
        <dbReference type="Proteomes" id="UP000295124"/>
    </source>
</evidence>